<protein>
    <submittedName>
        <fullName evidence="2">Uncharacterized protein</fullName>
    </submittedName>
</protein>
<evidence type="ECO:0000313" key="2">
    <source>
        <dbReference type="EMBL" id="SVD96080.1"/>
    </source>
</evidence>
<dbReference type="EMBL" id="UINC01184731">
    <property type="protein sequence ID" value="SVD96080.1"/>
    <property type="molecule type" value="Genomic_DNA"/>
</dbReference>
<accession>A0A382ZLA7</accession>
<feature type="non-terminal residue" evidence="2">
    <location>
        <position position="45"/>
    </location>
</feature>
<feature type="region of interest" description="Disordered" evidence="1">
    <location>
        <begin position="20"/>
        <end position="45"/>
    </location>
</feature>
<proteinExistence type="predicted"/>
<dbReference type="AlphaFoldDB" id="A0A382ZLA7"/>
<gene>
    <name evidence="2" type="ORF">METZ01_LOCUS448934</name>
</gene>
<feature type="non-terminal residue" evidence="2">
    <location>
        <position position="1"/>
    </location>
</feature>
<evidence type="ECO:0000256" key="1">
    <source>
        <dbReference type="SAM" id="MobiDB-lite"/>
    </source>
</evidence>
<sequence length="45" mass="5253">SWVMTRFMIPRNLMATMCPPRNQLGTPLGNMGTNSPRVSEYRKRR</sequence>
<reference evidence="2" key="1">
    <citation type="submission" date="2018-05" db="EMBL/GenBank/DDBJ databases">
        <authorList>
            <person name="Lanie J.A."/>
            <person name="Ng W.-L."/>
            <person name="Kazmierczak K.M."/>
            <person name="Andrzejewski T.M."/>
            <person name="Davidsen T.M."/>
            <person name="Wayne K.J."/>
            <person name="Tettelin H."/>
            <person name="Glass J.I."/>
            <person name="Rusch D."/>
            <person name="Podicherti R."/>
            <person name="Tsui H.-C.T."/>
            <person name="Winkler M.E."/>
        </authorList>
    </citation>
    <scope>NUCLEOTIDE SEQUENCE</scope>
</reference>
<organism evidence="2">
    <name type="scientific">marine metagenome</name>
    <dbReference type="NCBI Taxonomy" id="408172"/>
    <lineage>
        <taxon>unclassified sequences</taxon>
        <taxon>metagenomes</taxon>
        <taxon>ecological metagenomes</taxon>
    </lineage>
</organism>
<name>A0A382ZLA7_9ZZZZ</name>